<evidence type="ECO:0000313" key="10">
    <source>
        <dbReference type="EMBL" id="OGY30138.1"/>
    </source>
</evidence>
<dbReference type="GO" id="GO:0005886">
    <property type="term" value="C:plasma membrane"/>
    <property type="evidence" value="ECO:0007669"/>
    <property type="project" value="UniProtKB-SubCell"/>
</dbReference>
<evidence type="ECO:0000256" key="5">
    <source>
        <dbReference type="ARBA" id="ARBA00022692"/>
    </source>
</evidence>
<dbReference type="Pfam" id="PF13231">
    <property type="entry name" value="PMT_2"/>
    <property type="match status" value="1"/>
</dbReference>
<keyword evidence="4" id="KW-0808">Transferase</keyword>
<feature type="transmembrane region" description="Helical" evidence="8">
    <location>
        <begin position="87"/>
        <end position="107"/>
    </location>
</feature>
<feature type="transmembrane region" description="Helical" evidence="8">
    <location>
        <begin position="313"/>
        <end position="330"/>
    </location>
</feature>
<evidence type="ECO:0000256" key="1">
    <source>
        <dbReference type="ARBA" id="ARBA00004651"/>
    </source>
</evidence>
<dbReference type="GO" id="GO:0009103">
    <property type="term" value="P:lipopolysaccharide biosynthetic process"/>
    <property type="evidence" value="ECO:0007669"/>
    <property type="project" value="UniProtKB-ARBA"/>
</dbReference>
<dbReference type="GO" id="GO:0016763">
    <property type="term" value="F:pentosyltransferase activity"/>
    <property type="evidence" value="ECO:0007669"/>
    <property type="project" value="TreeGrafter"/>
</dbReference>
<proteinExistence type="predicted"/>
<feature type="transmembrane region" description="Helical" evidence="8">
    <location>
        <begin position="288"/>
        <end position="306"/>
    </location>
</feature>
<dbReference type="InterPro" id="IPR038731">
    <property type="entry name" value="RgtA/B/C-like"/>
</dbReference>
<feature type="transmembrane region" description="Helical" evidence="8">
    <location>
        <begin position="367"/>
        <end position="388"/>
    </location>
</feature>
<evidence type="ECO:0000313" key="11">
    <source>
        <dbReference type="Proteomes" id="UP000177821"/>
    </source>
</evidence>
<keyword evidence="3" id="KW-0328">Glycosyltransferase</keyword>
<evidence type="ECO:0000256" key="3">
    <source>
        <dbReference type="ARBA" id="ARBA00022676"/>
    </source>
</evidence>
<feature type="transmembrane region" description="Helical" evidence="8">
    <location>
        <begin position="164"/>
        <end position="180"/>
    </location>
</feature>
<name>A0A1G1WQY3_9BACT</name>
<evidence type="ECO:0000256" key="4">
    <source>
        <dbReference type="ARBA" id="ARBA00022679"/>
    </source>
</evidence>
<dbReference type="PANTHER" id="PTHR33908">
    <property type="entry name" value="MANNOSYLTRANSFERASE YKCB-RELATED"/>
    <property type="match status" value="1"/>
</dbReference>
<feature type="transmembrane region" description="Helical" evidence="8">
    <location>
        <begin position="116"/>
        <end position="134"/>
    </location>
</feature>
<dbReference type="AlphaFoldDB" id="A0A1G1WQY3"/>
<evidence type="ECO:0000256" key="2">
    <source>
        <dbReference type="ARBA" id="ARBA00022475"/>
    </source>
</evidence>
<comment type="caution">
    <text evidence="10">The sequence shown here is derived from an EMBL/GenBank/DDBJ whole genome shotgun (WGS) entry which is preliminary data.</text>
</comment>
<protein>
    <recommendedName>
        <fullName evidence="9">Glycosyltransferase RgtA/B/C/D-like domain-containing protein</fullName>
    </recommendedName>
</protein>
<keyword evidence="5 8" id="KW-0812">Transmembrane</keyword>
<organism evidence="10 11">
    <name type="scientific">Candidatus Woykebacteria bacterium RIFCSPHIGHO2_02_FULL_43_16b</name>
    <dbReference type="NCBI Taxonomy" id="1802601"/>
    <lineage>
        <taxon>Bacteria</taxon>
        <taxon>Candidatus Woykeibacteriota</taxon>
    </lineage>
</organism>
<evidence type="ECO:0000256" key="8">
    <source>
        <dbReference type="SAM" id="Phobius"/>
    </source>
</evidence>
<sequence length="524" mass="60433">MKKLALIGLFLVIITTLVVSRVLYLDSGIHFSEPDEWSYDIASKSLSNEIIPKVAGRPLLEQSPVFEYLAHWINSVVKDTEYPKTFLATRTISVISSIVLALVIFLYTRRKENPTVAWYSLIFFTLTPIVLFYSKMGLREMLLILCLFSFYLCYEKFMYTKSKVKWAVLAGLTLGISVLIKTTALIFFLIPFFYLVLSFFDSVNIKSTQFNQFWFKLKLSSKWRPRSFYNFIVVFVSGLVVVGSFLPYYFAYPAFFVDRFYLTFFSHNSEGTLQKIRTIIYYLNHLDTWLSIPLLSLSIVGVVLLIFGKKSKWFLSLVFSALICLFLLGNEPRGRYFVLLSPFLVIYASLGLDFVIQKINRTRNSNIYKFILPLIVFAGIIPSTAVAFKGGQHSVFEQMSEYLRSNNHSELIYSSFWPPIVQYATGIPTARLTSVVPDLTRDYNELPKFSPYMTVVAEDYLQNNNTYIIIHSPTDPDELSVRKESIENITSGRTPTKIFTDGKPNFPEKLNNFELKVYKFDKPQ</sequence>
<reference evidence="10 11" key="1">
    <citation type="journal article" date="2016" name="Nat. Commun.">
        <title>Thousands of microbial genomes shed light on interconnected biogeochemical processes in an aquifer system.</title>
        <authorList>
            <person name="Anantharaman K."/>
            <person name="Brown C.T."/>
            <person name="Hug L.A."/>
            <person name="Sharon I."/>
            <person name="Castelle C.J."/>
            <person name="Probst A.J."/>
            <person name="Thomas B.C."/>
            <person name="Singh A."/>
            <person name="Wilkins M.J."/>
            <person name="Karaoz U."/>
            <person name="Brodie E.L."/>
            <person name="Williams K.H."/>
            <person name="Hubbard S.S."/>
            <person name="Banfield J.F."/>
        </authorList>
    </citation>
    <scope>NUCLEOTIDE SEQUENCE [LARGE SCALE GENOMIC DNA]</scope>
</reference>
<dbReference type="EMBL" id="MHCX01000007">
    <property type="protein sequence ID" value="OGY30138.1"/>
    <property type="molecule type" value="Genomic_DNA"/>
</dbReference>
<comment type="subcellular location">
    <subcellularLocation>
        <location evidence="1">Cell membrane</location>
        <topology evidence="1">Multi-pass membrane protein</topology>
    </subcellularLocation>
</comment>
<evidence type="ECO:0000256" key="6">
    <source>
        <dbReference type="ARBA" id="ARBA00022989"/>
    </source>
</evidence>
<feature type="transmembrane region" description="Helical" evidence="8">
    <location>
        <begin position="336"/>
        <end position="355"/>
    </location>
</feature>
<keyword evidence="7 8" id="KW-0472">Membrane</keyword>
<evidence type="ECO:0000259" key="9">
    <source>
        <dbReference type="Pfam" id="PF13231"/>
    </source>
</evidence>
<dbReference type="Proteomes" id="UP000177821">
    <property type="component" value="Unassembled WGS sequence"/>
</dbReference>
<dbReference type="InterPro" id="IPR050297">
    <property type="entry name" value="LipidA_mod_glycosyltrf_83"/>
</dbReference>
<dbReference type="PANTHER" id="PTHR33908:SF11">
    <property type="entry name" value="MEMBRANE PROTEIN"/>
    <property type="match status" value="1"/>
</dbReference>
<gene>
    <name evidence="10" type="ORF">A3J50_04260</name>
</gene>
<feature type="domain" description="Glycosyltransferase RgtA/B/C/D-like" evidence="9">
    <location>
        <begin position="63"/>
        <end position="198"/>
    </location>
</feature>
<feature type="transmembrane region" description="Helical" evidence="8">
    <location>
        <begin position="186"/>
        <end position="207"/>
    </location>
</feature>
<evidence type="ECO:0000256" key="7">
    <source>
        <dbReference type="ARBA" id="ARBA00023136"/>
    </source>
</evidence>
<feature type="transmembrane region" description="Helical" evidence="8">
    <location>
        <begin position="228"/>
        <end position="250"/>
    </location>
</feature>
<keyword evidence="6 8" id="KW-1133">Transmembrane helix</keyword>
<feature type="transmembrane region" description="Helical" evidence="8">
    <location>
        <begin position="140"/>
        <end position="157"/>
    </location>
</feature>
<keyword evidence="2" id="KW-1003">Cell membrane</keyword>
<accession>A0A1G1WQY3</accession>